<comment type="caution">
    <text evidence="4">The sequence shown here is derived from an EMBL/GenBank/DDBJ whole genome shotgun (WGS) entry which is preliminary data.</text>
</comment>
<dbReference type="PANTHER" id="PTHR43318">
    <property type="entry name" value="UDP-N-ACETYLGLUCOSAMINE 4,6-DEHYDRATASE"/>
    <property type="match status" value="1"/>
</dbReference>
<dbReference type="InterPro" id="IPR051203">
    <property type="entry name" value="Polysaccharide_Synthase-Rel"/>
</dbReference>
<evidence type="ECO:0000313" key="4">
    <source>
        <dbReference type="EMBL" id="TVM17155.1"/>
    </source>
</evidence>
<accession>A0A7M3MEC0</accession>
<keyword evidence="5" id="KW-1185">Reference proteome</keyword>
<dbReference type="Pfam" id="PF13727">
    <property type="entry name" value="CoA_binding_3"/>
    <property type="match status" value="1"/>
</dbReference>
<evidence type="ECO:0000313" key="5">
    <source>
        <dbReference type="Proteomes" id="UP000448292"/>
    </source>
</evidence>
<dbReference type="EMBL" id="QMIE01000008">
    <property type="protein sequence ID" value="TVM17155.1"/>
    <property type="molecule type" value="Genomic_DNA"/>
</dbReference>
<dbReference type="SUPFAM" id="SSF51735">
    <property type="entry name" value="NAD(P)-binding Rossmann-fold domains"/>
    <property type="match status" value="2"/>
</dbReference>
<proteinExistence type="inferred from homology"/>
<dbReference type="PANTHER" id="PTHR43318:SF1">
    <property type="entry name" value="POLYSACCHARIDE BIOSYNTHESIS PROTEIN EPSC-RELATED"/>
    <property type="match status" value="1"/>
</dbReference>
<feature type="transmembrane region" description="Helical" evidence="2">
    <location>
        <begin position="12"/>
        <end position="30"/>
    </location>
</feature>
<dbReference type="Gene3D" id="3.40.50.720">
    <property type="entry name" value="NAD(P)-binding Rossmann-like Domain"/>
    <property type="match status" value="2"/>
</dbReference>
<feature type="transmembrane region" description="Helical" evidence="2">
    <location>
        <begin position="84"/>
        <end position="103"/>
    </location>
</feature>
<dbReference type="RefSeq" id="WP_144303113.1">
    <property type="nucleotide sequence ID" value="NZ_QMIE01000008.1"/>
</dbReference>
<dbReference type="Pfam" id="PF02719">
    <property type="entry name" value="Polysacc_synt_2"/>
    <property type="match status" value="1"/>
</dbReference>
<gene>
    <name evidence="4" type="ORF">DPQ33_10205</name>
</gene>
<dbReference type="AlphaFoldDB" id="A0A7M3MEC0"/>
<reference evidence="4 5" key="1">
    <citation type="submission" date="2018-06" db="EMBL/GenBank/DDBJ databases">
        <title>Complete genome of Desulfovibrio indonesiensis P37SLT.</title>
        <authorList>
            <person name="Crispim J.S."/>
            <person name="Vidigal P.M.P."/>
            <person name="Silva L.C.F."/>
            <person name="Laguardia C.N."/>
            <person name="Araujo L.C."/>
            <person name="Dias R.S."/>
            <person name="Sousa M.P."/>
            <person name="Paula S.O."/>
            <person name="Silva C."/>
        </authorList>
    </citation>
    <scope>NUCLEOTIDE SEQUENCE [LARGE SCALE GENOMIC DNA]</scope>
    <source>
        <strain evidence="4 5">P37SLT</strain>
    </source>
</reference>
<feature type="transmembrane region" description="Helical" evidence="2">
    <location>
        <begin position="109"/>
        <end position="128"/>
    </location>
</feature>
<feature type="domain" description="Polysaccharide biosynthesis protein CapD-like" evidence="3">
    <location>
        <begin position="302"/>
        <end position="583"/>
    </location>
</feature>
<feature type="transmembrane region" description="Helical" evidence="2">
    <location>
        <begin position="42"/>
        <end position="63"/>
    </location>
</feature>
<comment type="similarity">
    <text evidence="1">Belongs to the polysaccharide synthase family.</text>
</comment>
<keyword evidence="2" id="KW-0472">Membrane</keyword>
<dbReference type="InterPro" id="IPR036291">
    <property type="entry name" value="NAD(P)-bd_dom_sf"/>
</dbReference>
<keyword evidence="2" id="KW-1133">Transmembrane helix</keyword>
<protein>
    <submittedName>
        <fullName evidence="4">Polysaccharide biosynthesis protein</fullName>
    </submittedName>
</protein>
<name>A0A7M3MEC0_9BACT</name>
<evidence type="ECO:0000256" key="1">
    <source>
        <dbReference type="ARBA" id="ARBA00007430"/>
    </source>
</evidence>
<keyword evidence="2" id="KW-0812">Transmembrane</keyword>
<evidence type="ECO:0000256" key="2">
    <source>
        <dbReference type="SAM" id="Phobius"/>
    </source>
</evidence>
<sequence length="644" mass="70415">MPPNHTRIGVPLMAVDALLAAVAYGLAYLVRFEGGPLPAEQWTNLLAFILPFTALKLLFFRLFNLHRGMWRFTSVHDLAAVAKAATLASLVMLAALLIAQRFHGFSRSVFLLDWLFTMLLVGGVRVIVRIATGMGRPDLSTDRFVRLLRGRRHPAARRRCLLFGAGTAAESLLRDLEERSGTGVEVVAIFDDDHATQGLRLHGVPVEGTLDDVEAWLAAQRLPVQEALIALPEAAPEAMRRAVAVCERAGLGYRTIPSLREIASGHVSVSALREVDYRDLLPRETARPERERIAAYLTGKRVLVTGAGGSIGSELCRQIAHFEPASLLLVEMDESSLYTISMELEHERGFAAHVPLLGTLADRDWTEWVFAKHAPHVVFHAAAYKHVPMLELHPWQAVTNNVLATEMLLDIADEHGVERTIIVSTDKAVNPANVMGATKRLTERLMQCRRGGAMKLAAVRFGNVLGSSGSVIPLFRRQIAHGGPVTVTHPDMTRFFMTVEEACLLILQAGAMGRDAEIFVLNMGNPVKIIDLARDLIRLSGKEPDADVEIRITGLRPGEKLTEELISAEEHATPSEHEQILVLEEQSCPTAGAYAETLRALAEASSRRDAAALCSLLAQAVPEYRPNASASVGEATPESHAKNK</sequence>
<dbReference type="OrthoDB" id="9769113at2"/>
<organism evidence="4 5">
    <name type="scientific">Oceanidesulfovibrio indonesiensis</name>
    <dbReference type="NCBI Taxonomy" id="54767"/>
    <lineage>
        <taxon>Bacteria</taxon>
        <taxon>Pseudomonadati</taxon>
        <taxon>Thermodesulfobacteriota</taxon>
        <taxon>Desulfovibrionia</taxon>
        <taxon>Desulfovibrionales</taxon>
        <taxon>Desulfovibrionaceae</taxon>
        <taxon>Oceanidesulfovibrio</taxon>
    </lineage>
</organism>
<dbReference type="Proteomes" id="UP000448292">
    <property type="component" value="Unassembled WGS sequence"/>
</dbReference>
<dbReference type="InterPro" id="IPR003869">
    <property type="entry name" value="Polysac_CapD-like"/>
</dbReference>
<dbReference type="CDD" id="cd05237">
    <property type="entry name" value="UDP_invert_4-6DH_SDR_e"/>
    <property type="match status" value="1"/>
</dbReference>
<evidence type="ECO:0000259" key="3">
    <source>
        <dbReference type="Pfam" id="PF02719"/>
    </source>
</evidence>